<keyword evidence="3" id="KW-1185">Reference proteome</keyword>
<dbReference type="Proteomes" id="UP001189429">
    <property type="component" value="Unassembled WGS sequence"/>
</dbReference>
<sequence length="287" mass="31719">MSIHVRSCALFPWICLDPPPWRVERAPWGGAGGAARGLQRRSEESARTSAGLCFCQHLLPKERYGYRCPFLVATAGFALMSFSERTREKRYRYLLSLPRGQRRDQAPHRADKGRPRGPPCIRHQPRGDPARPGQAYDGHGQAPAPRGALLRRGPAAAPGEVRLRCTAADSFFYMPHKGGRLTGLAIVNFASPLDVCTLHAALASGLQQDACGRPPANQPAVSYARFQGHEELVRHFRVSAVLQEPDPEKRPIFRPEVLVNEVAVARRRSRRLCASLARLGQQTAPNS</sequence>
<evidence type="ECO:0000313" key="3">
    <source>
        <dbReference type="Proteomes" id="UP001189429"/>
    </source>
</evidence>
<accession>A0ABN9PS36</accession>
<name>A0ABN9PS36_9DINO</name>
<gene>
    <name evidence="2" type="ORF">PCOR1329_LOCUS4620</name>
</gene>
<organism evidence="2 3">
    <name type="scientific">Prorocentrum cordatum</name>
    <dbReference type="NCBI Taxonomy" id="2364126"/>
    <lineage>
        <taxon>Eukaryota</taxon>
        <taxon>Sar</taxon>
        <taxon>Alveolata</taxon>
        <taxon>Dinophyceae</taxon>
        <taxon>Prorocentrales</taxon>
        <taxon>Prorocentraceae</taxon>
        <taxon>Prorocentrum</taxon>
    </lineage>
</organism>
<comment type="caution">
    <text evidence="2">The sequence shown here is derived from an EMBL/GenBank/DDBJ whole genome shotgun (WGS) entry which is preliminary data.</text>
</comment>
<feature type="compositionally biased region" description="Basic and acidic residues" evidence="1">
    <location>
        <begin position="101"/>
        <end position="114"/>
    </location>
</feature>
<evidence type="ECO:0000313" key="2">
    <source>
        <dbReference type="EMBL" id="CAK0794731.1"/>
    </source>
</evidence>
<protein>
    <submittedName>
        <fullName evidence="2">Uncharacterized protein</fullName>
    </submittedName>
</protein>
<proteinExistence type="predicted"/>
<evidence type="ECO:0000256" key="1">
    <source>
        <dbReference type="SAM" id="MobiDB-lite"/>
    </source>
</evidence>
<feature type="region of interest" description="Disordered" evidence="1">
    <location>
        <begin position="101"/>
        <end position="147"/>
    </location>
</feature>
<reference evidence="2" key="1">
    <citation type="submission" date="2023-10" db="EMBL/GenBank/DDBJ databases">
        <authorList>
            <person name="Chen Y."/>
            <person name="Shah S."/>
            <person name="Dougan E. K."/>
            <person name="Thang M."/>
            <person name="Chan C."/>
        </authorList>
    </citation>
    <scope>NUCLEOTIDE SEQUENCE [LARGE SCALE GENOMIC DNA]</scope>
</reference>
<dbReference type="EMBL" id="CAUYUJ010001198">
    <property type="protein sequence ID" value="CAK0794731.1"/>
    <property type="molecule type" value="Genomic_DNA"/>
</dbReference>